<organism evidence="2 3">
    <name type="scientific">Luteipulveratus mongoliensis</name>
    <dbReference type="NCBI Taxonomy" id="571913"/>
    <lineage>
        <taxon>Bacteria</taxon>
        <taxon>Bacillati</taxon>
        <taxon>Actinomycetota</taxon>
        <taxon>Actinomycetes</taxon>
        <taxon>Micrococcales</taxon>
        <taxon>Dermacoccaceae</taxon>
        <taxon>Luteipulveratus</taxon>
    </lineage>
</organism>
<dbReference type="SUPFAM" id="SSF46785">
    <property type="entry name" value="Winged helix' DNA-binding domain"/>
    <property type="match status" value="1"/>
</dbReference>
<dbReference type="STRING" id="571913.VV02_12620"/>
<sequence length="111" mass="11803">MASDSASSREATGHRAVGTIQDVLTALSDPVRLEMVRRLSAADGQLPCAALYDGISKSTASHHFKVLLEAGVSERVVEQGQACQRLRSAAVEKRFPGLLDSVISAANIDRI</sequence>
<dbReference type="InterPro" id="IPR001845">
    <property type="entry name" value="HTH_ArsR_DNA-bd_dom"/>
</dbReference>
<accession>A0A0K1JQL8</accession>
<dbReference type="InterPro" id="IPR036390">
    <property type="entry name" value="WH_DNA-bd_sf"/>
</dbReference>
<name>A0A0K1JQL8_9MICO</name>
<dbReference type="PATRIC" id="fig|571913.6.peg.2570"/>
<dbReference type="CDD" id="cd00090">
    <property type="entry name" value="HTH_ARSR"/>
    <property type="match status" value="1"/>
</dbReference>
<dbReference type="KEGG" id="lmoi:VV02_12620"/>
<dbReference type="Proteomes" id="UP000066480">
    <property type="component" value="Chromosome"/>
</dbReference>
<feature type="domain" description="HTH arsR-type" evidence="1">
    <location>
        <begin position="22"/>
        <end position="100"/>
    </location>
</feature>
<dbReference type="PRINTS" id="PR00778">
    <property type="entry name" value="HTHARSR"/>
</dbReference>
<proteinExistence type="predicted"/>
<protein>
    <submittedName>
        <fullName evidence="2">ArsR family transcriptional regulator</fullName>
    </submittedName>
</protein>
<evidence type="ECO:0000259" key="1">
    <source>
        <dbReference type="SMART" id="SM00418"/>
    </source>
</evidence>
<dbReference type="Pfam" id="PF12840">
    <property type="entry name" value="HTH_20"/>
    <property type="match status" value="1"/>
</dbReference>
<dbReference type="EMBL" id="CP011112">
    <property type="protein sequence ID" value="AKU18883.1"/>
    <property type="molecule type" value="Genomic_DNA"/>
</dbReference>
<dbReference type="InterPro" id="IPR036388">
    <property type="entry name" value="WH-like_DNA-bd_sf"/>
</dbReference>
<evidence type="ECO:0000313" key="3">
    <source>
        <dbReference type="Proteomes" id="UP000066480"/>
    </source>
</evidence>
<gene>
    <name evidence="2" type="ORF">VV02_12620</name>
</gene>
<dbReference type="SMART" id="SM00418">
    <property type="entry name" value="HTH_ARSR"/>
    <property type="match status" value="1"/>
</dbReference>
<dbReference type="AlphaFoldDB" id="A0A0K1JQL8"/>
<dbReference type="Gene3D" id="1.10.10.10">
    <property type="entry name" value="Winged helix-like DNA-binding domain superfamily/Winged helix DNA-binding domain"/>
    <property type="match status" value="1"/>
</dbReference>
<dbReference type="GO" id="GO:0003700">
    <property type="term" value="F:DNA-binding transcription factor activity"/>
    <property type="evidence" value="ECO:0007669"/>
    <property type="project" value="InterPro"/>
</dbReference>
<reference evidence="2 3" key="1">
    <citation type="submission" date="2015-03" db="EMBL/GenBank/DDBJ databases">
        <title>Luteipulveratus halotolerans sp. nov., a novel actinobacterium (Dermacoccaceae) from Sarawak, Malaysia.</title>
        <authorList>
            <person name="Juboi H."/>
            <person name="Basik A."/>
            <person name="Shamsul S.S."/>
            <person name="Arnold P."/>
            <person name="Schmitt E.K."/>
            <person name="Sanglier J.-J."/>
            <person name="Yeo T."/>
        </authorList>
    </citation>
    <scope>NUCLEOTIDE SEQUENCE [LARGE SCALE GENOMIC DNA]</scope>
    <source>
        <strain evidence="2 3">MN07-A0370</strain>
    </source>
</reference>
<evidence type="ECO:0000313" key="2">
    <source>
        <dbReference type="EMBL" id="AKU18883.1"/>
    </source>
</evidence>
<dbReference type="InterPro" id="IPR011991">
    <property type="entry name" value="ArsR-like_HTH"/>
</dbReference>
<keyword evidence="3" id="KW-1185">Reference proteome</keyword>